<accession>A0A4R2IIG5</accession>
<evidence type="ECO:0000313" key="2">
    <source>
        <dbReference type="Proteomes" id="UP000295573"/>
    </source>
</evidence>
<proteinExistence type="predicted"/>
<reference evidence="1 2" key="1">
    <citation type="journal article" date="2015" name="Stand. Genomic Sci.">
        <title>Genomic Encyclopedia of Bacterial and Archaeal Type Strains, Phase III: the genomes of soil and plant-associated and newly described type strains.</title>
        <authorList>
            <person name="Whitman W.B."/>
            <person name="Woyke T."/>
            <person name="Klenk H.P."/>
            <person name="Zhou Y."/>
            <person name="Lilburn T.G."/>
            <person name="Beck B.J."/>
            <person name="De Vos P."/>
            <person name="Vandamme P."/>
            <person name="Eisen J.A."/>
            <person name="Garrity G."/>
            <person name="Hugenholtz P."/>
            <person name="Kyrpides N.C."/>
        </authorList>
    </citation>
    <scope>NUCLEOTIDE SEQUENCE [LARGE SCALE GENOMIC DNA]</scope>
    <source>
        <strain evidence="1 2">VKM Ac-2541</strain>
    </source>
</reference>
<organism evidence="1 2">
    <name type="scientific">Kribbella antiqua</name>
    <dbReference type="NCBI Taxonomy" id="2512217"/>
    <lineage>
        <taxon>Bacteria</taxon>
        <taxon>Bacillati</taxon>
        <taxon>Actinomycetota</taxon>
        <taxon>Actinomycetes</taxon>
        <taxon>Propionibacteriales</taxon>
        <taxon>Kribbellaceae</taxon>
        <taxon>Kribbella</taxon>
    </lineage>
</organism>
<comment type="caution">
    <text evidence="1">The sequence shown here is derived from an EMBL/GenBank/DDBJ whole genome shotgun (WGS) entry which is preliminary data.</text>
</comment>
<dbReference type="Proteomes" id="UP000295573">
    <property type="component" value="Unassembled WGS sequence"/>
</dbReference>
<evidence type="ECO:0000313" key="1">
    <source>
        <dbReference type="EMBL" id="TCO43578.1"/>
    </source>
</evidence>
<dbReference type="AlphaFoldDB" id="A0A4R2IIG5"/>
<gene>
    <name evidence="1" type="ORF">EV646_112155</name>
</gene>
<dbReference type="EMBL" id="SLWR01000012">
    <property type="protein sequence ID" value="TCO43578.1"/>
    <property type="molecule type" value="Genomic_DNA"/>
</dbReference>
<keyword evidence="2" id="KW-1185">Reference proteome</keyword>
<protein>
    <submittedName>
        <fullName evidence="1">Uncharacterized protein</fullName>
    </submittedName>
</protein>
<name>A0A4R2IIG5_9ACTN</name>
<sequence length="93" mass="10411">MPLDLSEAEAADLAADLNATYDTYGEHGPDVLRWCRPAVPVAARRWKPAGTIDVWIRDRGEWYGRVCDDTGRVRWYPADDLRPAGDPPVEKAS</sequence>